<sequence>MNLCTQILGHYKTLFKYTNAIKEETVTNECLALFGQVVNSLK</sequence>
<dbReference type="AlphaFoldDB" id="A0A0E9WP17"/>
<organism evidence="1">
    <name type="scientific">Anguilla anguilla</name>
    <name type="common">European freshwater eel</name>
    <name type="synonym">Muraena anguilla</name>
    <dbReference type="NCBI Taxonomy" id="7936"/>
    <lineage>
        <taxon>Eukaryota</taxon>
        <taxon>Metazoa</taxon>
        <taxon>Chordata</taxon>
        <taxon>Craniata</taxon>
        <taxon>Vertebrata</taxon>
        <taxon>Euteleostomi</taxon>
        <taxon>Actinopterygii</taxon>
        <taxon>Neopterygii</taxon>
        <taxon>Teleostei</taxon>
        <taxon>Anguilliformes</taxon>
        <taxon>Anguillidae</taxon>
        <taxon>Anguilla</taxon>
    </lineage>
</organism>
<dbReference type="EMBL" id="GBXM01016546">
    <property type="protein sequence ID" value="JAH92031.1"/>
    <property type="molecule type" value="Transcribed_RNA"/>
</dbReference>
<protein>
    <submittedName>
        <fullName evidence="1">Uncharacterized protein</fullName>
    </submittedName>
</protein>
<proteinExistence type="predicted"/>
<name>A0A0E9WP17_ANGAN</name>
<evidence type="ECO:0000313" key="1">
    <source>
        <dbReference type="EMBL" id="JAH92031.1"/>
    </source>
</evidence>
<reference evidence="1" key="2">
    <citation type="journal article" date="2015" name="Fish Shellfish Immunol.">
        <title>Early steps in the European eel (Anguilla anguilla)-Vibrio vulnificus interaction in the gills: Role of the RtxA13 toxin.</title>
        <authorList>
            <person name="Callol A."/>
            <person name="Pajuelo D."/>
            <person name="Ebbesson L."/>
            <person name="Teles M."/>
            <person name="MacKenzie S."/>
            <person name="Amaro C."/>
        </authorList>
    </citation>
    <scope>NUCLEOTIDE SEQUENCE</scope>
</reference>
<reference evidence="1" key="1">
    <citation type="submission" date="2014-11" db="EMBL/GenBank/DDBJ databases">
        <authorList>
            <person name="Amaro Gonzalez C."/>
        </authorList>
    </citation>
    <scope>NUCLEOTIDE SEQUENCE</scope>
</reference>
<accession>A0A0E9WP17</accession>